<evidence type="ECO:0000259" key="1">
    <source>
        <dbReference type="PROSITE" id="PS50157"/>
    </source>
</evidence>
<dbReference type="Pfam" id="PF09723">
    <property type="entry name" value="Zn_ribbon_8"/>
    <property type="match status" value="1"/>
</dbReference>
<dbReference type="InterPro" id="IPR013087">
    <property type="entry name" value="Znf_C2H2_type"/>
</dbReference>
<dbReference type="Gene3D" id="2.20.28.30">
    <property type="entry name" value="RNA polymerase ii, chain L"/>
    <property type="match status" value="1"/>
</dbReference>
<sequence length="84" mass="9477">MPVYSFACKKCGEEFTKLVSIKEREQVACPHCGERELKQLFGRFNYVKITQKYNPGCNVASNCVQAKKYGCGKYAPNPVPMPHS</sequence>
<proteinExistence type="predicted"/>
<dbReference type="eggNOG" id="COG2331">
    <property type="taxonomic scope" value="Bacteria"/>
</dbReference>
<dbReference type="KEGG" id="tpz:Tph_c15680"/>
<organism evidence="2 3">
    <name type="scientific">Thermacetogenium phaeum (strain ATCC BAA-254 / DSM 26808 / PB)</name>
    <dbReference type="NCBI Taxonomy" id="1089553"/>
    <lineage>
        <taxon>Bacteria</taxon>
        <taxon>Bacillati</taxon>
        <taxon>Bacillota</taxon>
        <taxon>Clostridia</taxon>
        <taxon>Thermoanaerobacterales</taxon>
        <taxon>Thermoanaerobacteraceae</taxon>
        <taxon>Thermacetogenium</taxon>
    </lineage>
</organism>
<name>K4LG19_THEPS</name>
<dbReference type="OrthoDB" id="9813321at2"/>
<evidence type="ECO:0000313" key="2">
    <source>
        <dbReference type="EMBL" id="AFV11773.1"/>
    </source>
</evidence>
<dbReference type="Proteomes" id="UP000000467">
    <property type="component" value="Chromosome"/>
</dbReference>
<protein>
    <submittedName>
        <fullName evidence="2">Transcriptional regulator FmdB family</fullName>
    </submittedName>
</protein>
<dbReference type="SMART" id="SM00834">
    <property type="entry name" value="CxxC_CXXC_SSSS"/>
    <property type="match status" value="1"/>
</dbReference>
<dbReference type="NCBIfam" id="TIGR02605">
    <property type="entry name" value="CxxC_CxxC_SSSS"/>
    <property type="match status" value="1"/>
</dbReference>
<feature type="domain" description="C2H2-type" evidence="1">
    <location>
        <begin position="6"/>
        <end position="36"/>
    </location>
</feature>
<dbReference type="RefSeq" id="WP_015050653.1">
    <property type="nucleotide sequence ID" value="NC_018870.1"/>
</dbReference>
<gene>
    <name evidence="2" type="ordered locus">Tph_c15680</name>
</gene>
<dbReference type="HOGENOM" id="CLU_136025_4_1_9"/>
<dbReference type="PROSITE" id="PS50157">
    <property type="entry name" value="ZINC_FINGER_C2H2_2"/>
    <property type="match status" value="1"/>
</dbReference>
<keyword evidence="3" id="KW-1185">Reference proteome</keyword>
<dbReference type="STRING" id="1089553.Tph_c15680"/>
<dbReference type="InterPro" id="IPR013429">
    <property type="entry name" value="Regulatory_FmdB_Zinc_ribbon"/>
</dbReference>
<dbReference type="AlphaFoldDB" id="K4LG19"/>
<reference evidence="2 3" key="1">
    <citation type="journal article" date="2012" name="BMC Genomics">
        <title>Genome-guided analysis of physiological and morphological traits of the fermentative acetate oxidizer Thermacetogenium phaeum.</title>
        <authorList>
            <person name="Oehler D."/>
            <person name="Poehlein A."/>
            <person name="Leimbach A."/>
            <person name="Muller N."/>
            <person name="Daniel R."/>
            <person name="Gottschalk G."/>
            <person name="Schink B."/>
        </authorList>
    </citation>
    <scope>NUCLEOTIDE SEQUENCE [LARGE SCALE GENOMIC DNA]</scope>
    <source>
        <strain evidence="3">ATCC BAA-254 / DSM 26808 / PB</strain>
    </source>
</reference>
<accession>K4LG19</accession>
<dbReference type="EMBL" id="CP003732">
    <property type="protein sequence ID" value="AFV11773.1"/>
    <property type="molecule type" value="Genomic_DNA"/>
</dbReference>
<evidence type="ECO:0000313" key="3">
    <source>
        <dbReference type="Proteomes" id="UP000000467"/>
    </source>
</evidence>